<keyword evidence="5" id="KW-1185">Reference proteome</keyword>
<comment type="similarity">
    <text evidence="1">Belongs to the saccharopine dehydrogenase family.</text>
</comment>
<evidence type="ECO:0000259" key="3">
    <source>
        <dbReference type="Pfam" id="PF03435"/>
    </source>
</evidence>
<proteinExistence type="inferred from homology"/>
<dbReference type="EMBL" id="JABFTP020000124">
    <property type="protein sequence ID" value="KAL3280421.1"/>
    <property type="molecule type" value="Genomic_DNA"/>
</dbReference>
<keyword evidence="2" id="KW-0812">Transmembrane</keyword>
<dbReference type="Pfam" id="PF03435">
    <property type="entry name" value="Sacchrp_dh_NADP"/>
    <property type="match status" value="1"/>
</dbReference>
<organism evidence="4 5">
    <name type="scientific">Cryptolaemus montrouzieri</name>
    <dbReference type="NCBI Taxonomy" id="559131"/>
    <lineage>
        <taxon>Eukaryota</taxon>
        <taxon>Metazoa</taxon>
        <taxon>Ecdysozoa</taxon>
        <taxon>Arthropoda</taxon>
        <taxon>Hexapoda</taxon>
        <taxon>Insecta</taxon>
        <taxon>Pterygota</taxon>
        <taxon>Neoptera</taxon>
        <taxon>Endopterygota</taxon>
        <taxon>Coleoptera</taxon>
        <taxon>Polyphaga</taxon>
        <taxon>Cucujiformia</taxon>
        <taxon>Coccinelloidea</taxon>
        <taxon>Coccinellidae</taxon>
        <taxon>Scymninae</taxon>
        <taxon>Scymnini</taxon>
        <taxon>Cryptolaemus</taxon>
    </lineage>
</organism>
<evidence type="ECO:0000256" key="1">
    <source>
        <dbReference type="ARBA" id="ARBA00038048"/>
    </source>
</evidence>
<evidence type="ECO:0000313" key="4">
    <source>
        <dbReference type="EMBL" id="KAL3280421.1"/>
    </source>
</evidence>
<comment type="caution">
    <text evidence="4">The sequence shown here is derived from an EMBL/GenBank/DDBJ whole genome shotgun (WGS) entry which is preliminary data.</text>
</comment>
<dbReference type="PANTHER" id="PTHR12286">
    <property type="entry name" value="SACCHAROPINE DEHYDROGENASE-LIKE OXIDOREDUCTASE"/>
    <property type="match status" value="1"/>
</dbReference>
<sequence length="423" mass="47776">MAERLDVLLFGVTGLVGRYGVIHLCKLASQKRLTWGVAGRDEERIKDVLQKLKEKTGDKTIADIPIIFGDMYNEESIYEMTSKTKVLINACGPLRSIGEIVVKACISTKTHYVDVSAEENFIDKILVKYHEKAREAGVYIVNACGVDCIAYDLGILYLQKKFPGTLNSVETFLRMDTDDSTLPGPSYNNSTWKSTIDLMLNKSELKDLKKKLPDNLPKLRPELSAKALPFKPRAEDGWAVVLTGSDRTVMLRTQQYLYEEKKIRPVQIQTYYILKQLWHILVFIFFGIMFSILVQFEAGRKLLMKYPYFFSCGMFGVNEPSEIMCEKAWFRLTMIGKGWGVSETKFAEEPHHGMVVQVKGKNPGYGATSLCLVLAGIVLATETAHLPRRYGVYTPGIVFGNTSLRKQLGENGVTFEVIDEFKL</sequence>
<feature type="domain" description="Saccharopine dehydrogenase NADP binding" evidence="3">
    <location>
        <begin position="7"/>
        <end position="141"/>
    </location>
</feature>
<keyword evidence="2" id="KW-0472">Membrane</keyword>
<gene>
    <name evidence="4" type="ORF">HHI36_017903</name>
</gene>
<keyword evidence="2" id="KW-1133">Transmembrane helix</keyword>
<dbReference type="InterPro" id="IPR005097">
    <property type="entry name" value="Sacchrp_dh_NADP-bd"/>
</dbReference>
<dbReference type="AlphaFoldDB" id="A0ABD2NPY5"/>
<evidence type="ECO:0000256" key="2">
    <source>
        <dbReference type="SAM" id="Phobius"/>
    </source>
</evidence>
<evidence type="ECO:0000313" key="5">
    <source>
        <dbReference type="Proteomes" id="UP001516400"/>
    </source>
</evidence>
<feature type="transmembrane region" description="Helical" evidence="2">
    <location>
        <begin position="277"/>
        <end position="296"/>
    </location>
</feature>
<reference evidence="4 5" key="1">
    <citation type="journal article" date="2021" name="BMC Biol.">
        <title>Horizontally acquired antibacterial genes associated with adaptive radiation of ladybird beetles.</title>
        <authorList>
            <person name="Li H.S."/>
            <person name="Tang X.F."/>
            <person name="Huang Y.H."/>
            <person name="Xu Z.Y."/>
            <person name="Chen M.L."/>
            <person name="Du X.Y."/>
            <person name="Qiu B.Y."/>
            <person name="Chen P.T."/>
            <person name="Zhang W."/>
            <person name="Slipinski A."/>
            <person name="Escalona H.E."/>
            <person name="Waterhouse R.M."/>
            <person name="Zwick A."/>
            <person name="Pang H."/>
        </authorList>
    </citation>
    <scope>NUCLEOTIDE SEQUENCE [LARGE SCALE GENOMIC DNA]</scope>
    <source>
        <strain evidence="4">SYSU2018</strain>
    </source>
</reference>
<dbReference type="InterPro" id="IPR036291">
    <property type="entry name" value="NAD(P)-bd_dom_sf"/>
</dbReference>
<dbReference type="SUPFAM" id="SSF51735">
    <property type="entry name" value="NAD(P)-binding Rossmann-fold domains"/>
    <property type="match status" value="1"/>
</dbReference>
<name>A0ABD2NPY5_9CUCU</name>
<protein>
    <recommendedName>
        <fullName evidence="3">Saccharopine dehydrogenase NADP binding domain-containing protein</fullName>
    </recommendedName>
</protein>
<dbReference type="Proteomes" id="UP001516400">
    <property type="component" value="Unassembled WGS sequence"/>
</dbReference>
<dbReference type="InterPro" id="IPR051276">
    <property type="entry name" value="Saccharopine_DH-like_oxidrdct"/>
</dbReference>
<dbReference type="PANTHER" id="PTHR12286:SF5">
    <property type="entry name" value="SACCHAROPINE DEHYDROGENASE-LIKE OXIDOREDUCTASE"/>
    <property type="match status" value="1"/>
</dbReference>
<dbReference type="Gene3D" id="3.40.50.720">
    <property type="entry name" value="NAD(P)-binding Rossmann-like Domain"/>
    <property type="match status" value="1"/>
</dbReference>
<accession>A0ABD2NPY5</accession>